<feature type="transmembrane region" description="Helical" evidence="1">
    <location>
        <begin position="227"/>
        <end position="255"/>
    </location>
</feature>
<feature type="transmembrane region" description="Helical" evidence="1">
    <location>
        <begin position="318"/>
        <end position="345"/>
    </location>
</feature>
<keyword evidence="1" id="KW-0812">Transmembrane</keyword>
<dbReference type="PANTHER" id="PTHR46211">
    <property type="entry name" value="GLYCEROPHOSPHORYL DIESTER PHOSPHODIESTERASE"/>
    <property type="match status" value="1"/>
</dbReference>
<keyword evidence="1" id="KW-0472">Membrane</keyword>
<reference evidence="3" key="2">
    <citation type="submission" date="2021-04" db="EMBL/GenBank/DDBJ databases">
        <authorList>
            <person name="Gilroy R."/>
        </authorList>
    </citation>
    <scope>NUCLEOTIDE SEQUENCE</scope>
    <source>
        <strain evidence="3">CHK183-1962</strain>
    </source>
</reference>
<sequence>MKHFFKNIRRLLGKNWISLLIFEFLYRIFFHELVTRTARAAVNFSLDRQGYSYMTEENYIEFVSYPLTIVLIVLGILMVLLLLLFEIHALLGCMEASWQKRRISVPGMICAGVVGSVRFVRRKPAAWPLIVAGSLPCLLLQAMYGLITGMKLLQITAIKIFEAFPNLVVPGLLAVALILLSILFCFSLPFRMLMEESERMTCQRVTERIGSSWKERFQRLGKLFGEFFLLQLILLGVLFFIYLISHVLIVLYVLIAGDPQALVSSVLVYTDGAKSVLRGLAAGLGISATLLYFYLFFAETSREGYRIERRRKKTPSRLRRILAGRVVAVSLTVLLAATEGVYLIYVVQREHPGATASAGYISVSAHRGGARKAPENTLSALQYAISSKSDFAEIDVQETEDGEVVLMHDSNLKRTTGLNANIWTLTYAEIRQLDAGVRFNKSFLGEKIPTLEEAIEAARGKIQLNIEVKYNGHNANIVRKVVRIIEEEDFVENCVLTSMNYKFLEQAKELNPEIRTGYTMNMTYGNLENMDGADFFSVKYTYITESFVERVHALGKEVYAWTLNYQGDIQRMVNCEVDNIITDDPELVRQVILGETNRSPGFLELMKYALK</sequence>
<evidence type="ECO:0000313" key="4">
    <source>
        <dbReference type="Proteomes" id="UP000886890"/>
    </source>
</evidence>
<feature type="transmembrane region" description="Helical" evidence="1">
    <location>
        <begin position="12"/>
        <end position="29"/>
    </location>
</feature>
<dbReference type="GO" id="GO:0006629">
    <property type="term" value="P:lipid metabolic process"/>
    <property type="evidence" value="ECO:0007669"/>
    <property type="project" value="InterPro"/>
</dbReference>
<dbReference type="EMBL" id="DXEK01000075">
    <property type="protein sequence ID" value="HIX76866.1"/>
    <property type="molecule type" value="Genomic_DNA"/>
</dbReference>
<dbReference type="InterPro" id="IPR017946">
    <property type="entry name" value="PLC-like_Pdiesterase_TIM-brl"/>
</dbReference>
<feature type="transmembrane region" description="Helical" evidence="1">
    <location>
        <begin position="62"/>
        <end position="85"/>
    </location>
</feature>
<name>A0A9D1XCZ6_9FIRM</name>
<reference evidence="3" key="1">
    <citation type="journal article" date="2021" name="PeerJ">
        <title>Extensive microbial diversity within the chicken gut microbiome revealed by metagenomics and culture.</title>
        <authorList>
            <person name="Gilroy R."/>
            <person name="Ravi A."/>
            <person name="Getino M."/>
            <person name="Pursley I."/>
            <person name="Horton D.L."/>
            <person name="Alikhan N.F."/>
            <person name="Baker D."/>
            <person name="Gharbi K."/>
            <person name="Hall N."/>
            <person name="Watson M."/>
            <person name="Adriaenssens E.M."/>
            <person name="Foster-Nyarko E."/>
            <person name="Jarju S."/>
            <person name="Secka A."/>
            <person name="Antonio M."/>
            <person name="Oren A."/>
            <person name="Chaudhuri R.R."/>
            <person name="La Ragione R."/>
            <person name="Hildebrand F."/>
            <person name="Pallen M.J."/>
        </authorList>
    </citation>
    <scope>NUCLEOTIDE SEQUENCE</scope>
    <source>
        <strain evidence="3">CHK183-1962</strain>
    </source>
</reference>
<dbReference type="SUPFAM" id="SSF51695">
    <property type="entry name" value="PLC-like phosphodiesterases"/>
    <property type="match status" value="1"/>
</dbReference>
<dbReference type="InterPro" id="IPR030395">
    <property type="entry name" value="GP_PDE_dom"/>
</dbReference>
<dbReference type="Gene3D" id="3.20.20.190">
    <property type="entry name" value="Phosphatidylinositol (PI) phosphodiesterase"/>
    <property type="match status" value="1"/>
</dbReference>
<feature type="domain" description="GP-PDE" evidence="2">
    <location>
        <begin position="361"/>
        <end position="592"/>
    </location>
</feature>
<feature type="transmembrane region" description="Helical" evidence="1">
    <location>
        <begin position="126"/>
        <end position="147"/>
    </location>
</feature>
<dbReference type="CDD" id="cd08579">
    <property type="entry name" value="GDPD_memb_like"/>
    <property type="match status" value="1"/>
</dbReference>
<dbReference type="Proteomes" id="UP000886890">
    <property type="component" value="Unassembled WGS sequence"/>
</dbReference>
<accession>A0A9D1XCZ6</accession>
<protein>
    <submittedName>
        <fullName evidence="3">Glycerophosphodiester phosphodiesterase</fullName>
    </submittedName>
</protein>
<evidence type="ECO:0000313" key="3">
    <source>
        <dbReference type="EMBL" id="HIX76866.1"/>
    </source>
</evidence>
<gene>
    <name evidence="3" type="ORF">H9734_04625</name>
</gene>
<evidence type="ECO:0000256" key="1">
    <source>
        <dbReference type="SAM" id="Phobius"/>
    </source>
</evidence>
<evidence type="ECO:0000259" key="2">
    <source>
        <dbReference type="PROSITE" id="PS51704"/>
    </source>
</evidence>
<dbReference type="GO" id="GO:0008081">
    <property type="term" value="F:phosphoric diester hydrolase activity"/>
    <property type="evidence" value="ECO:0007669"/>
    <property type="project" value="InterPro"/>
</dbReference>
<dbReference type="PANTHER" id="PTHR46211:SF8">
    <property type="entry name" value="PHOSPHODIESTERASE"/>
    <property type="match status" value="1"/>
</dbReference>
<feature type="transmembrane region" description="Helical" evidence="1">
    <location>
        <begin position="275"/>
        <end position="297"/>
    </location>
</feature>
<dbReference type="InterPro" id="IPR018476">
    <property type="entry name" value="GlyceroP-diester-Pdiesterase_M"/>
</dbReference>
<dbReference type="Pfam" id="PF10110">
    <property type="entry name" value="GPDPase_memb"/>
    <property type="match status" value="1"/>
</dbReference>
<comment type="caution">
    <text evidence="3">The sequence shown here is derived from an EMBL/GenBank/DDBJ whole genome shotgun (WGS) entry which is preliminary data.</text>
</comment>
<keyword evidence="1" id="KW-1133">Transmembrane helix</keyword>
<dbReference type="PROSITE" id="PS51704">
    <property type="entry name" value="GP_PDE"/>
    <property type="match status" value="1"/>
</dbReference>
<organism evidence="3 4">
    <name type="scientific">Candidatus Fusicatenibacter merdavium</name>
    <dbReference type="NCBI Taxonomy" id="2838600"/>
    <lineage>
        <taxon>Bacteria</taxon>
        <taxon>Bacillati</taxon>
        <taxon>Bacillota</taxon>
        <taxon>Clostridia</taxon>
        <taxon>Lachnospirales</taxon>
        <taxon>Lachnospiraceae</taxon>
        <taxon>Fusicatenibacter</taxon>
    </lineage>
</organism>
<proteinExistence type="predicted"/>
<dbReference type="Pfam" id="PF03009">
    <property type="entry name" value="GDPD"/>
    <property type="match status" value="1"/>
</dbReference>
<feature type="transmembrane region" description="Helical" evidence="1">
    <location>
        <begin position="167"/>
        <end position="190"/>
    </location>
</feature>
<dbReference type="AlphaFoldDB" id="A0A9D1XCZ6"/>